<organism evidence="1">
    <name type="scientific">Noctiluca scintillans</name>
    <name type="common">Sea sparkle</name>
    <name type="synonym">Red tide dinoflagellate</name>
    <dbReference type="NCBI Taxonomy" id="2966"/>
    <lineage>
        <taxon>Eukaryota</taxon>
        <taxon>Sar</taxon>
        <taxon>Alveolata</taxon>
        <taxon>Dinophyceae</taxon>
        <taxon>Noctilucales</taxon>
        <taxon>Noctilucaceae</taxon>
        <taxon>Noctiluca</taxon>
    </lineage>
</organism>
<protein>
    <submittedName>
        <fullName evidence="1">Uncharacterized protein</fullName>
    </submittedName>
</protein>
<proteinExistence type="predicted"/>
<dbReference type="EMBL" id="HBFQ01034198">
    <property type="protein sequence ID" value="CAD8849750.1"/>
    <property type="molecule type" value="Transcribed_RNA"/>
</dbReference>
<evidence type="ECO:0000313" key="1">
    <source>
        <dbReference type="EMBL" id="CAD8849750.1"/>
    </source>
</evidence>
<reference evidence="1" key="1">
    <citation type="submission" date="2021-01" db="EMBL/GenBank/DDBJ databases">
        <authorList>
            <person name="Corre E."/>
            <person name="Pelletier E."/>
            <person name="Niang G."/>
            <person name="Scheremetjew M."/>
            <person name="Finn R."/>
            <person name="Kale V."/>
            <person name="Holt S."/>
            <person name="Cochrane G."/>
            <person name="Meng A."/>
            <person name="Brown T."/>
            <person name="Cohen L."/>
        </authorList>
    </citation>
    <scope>NUCLEOTIDE SEQUENCE</scope>
</reference>
<accession>A0A7S1F876</accession>
<dbReference type="AlphaFoldDB" id="A0A7S1F876"/>
<name>A0A7S1F876_NOCSC</name>
<gene>
    <name evidence="1" type="ORF">NSCI0253_LOCUS24100</name>
</gene>
<sequence length="183" mass="21332">MAMMQQAILMEEQRTYKNIHNRLNTVTHGGYVEKNRDYACRKNHIEYTDWRVPRLVYCKDPKWNAEADPRFAQEVLMEKERTAQDLESRFAKEAYDGWARALESSGRVPPPAEVIKKPGASFTEVNPAYRREDDVWERQIHLRALKEAMEGDISHELPRPVIFPDSYANCKGGKYIKDDCLIA</sequence>